<dbReference type="CDD" id="cd04301">
    <property type="entry name" value="NAT_SF"/>
    <property type="match status" value="1"/>
</dbReference>
<dbReference type="EMBL" id="JBHTAC010000002">
    <property type="protein sequence ID" value="MFC7241279.1"/>
    <property type="molecule type" value="Genomic_DNA"/>
</dbReference>
<dbReference type="Proteomes" id="UP001596392">
    <property type="component" value="Unassembled WGS sequence"/>
</dbReference>
<proteinExistence type="predicted"/>
<sequence>MDLVEAAPEQTHRLRSEVLAWASPAIRIDDGAEHLALVDGAAVIGAVSHVTWPCPDEPGVPARYFWAMAVDCAYQRRGCGRRLLAAVADRARTQGERVMWADARESAVGFYLACGARVAGDPYVDEGTGLSVRHVVFRLDG</sequence>
<reference evidence="3" key="1">
    <citation type="journal article" date="2019" name="Int. J. Syst. Evol. Microbiol.">
        <title>The Global Catalogue of Microorganisms (GCM) 10K type strain sequencing project: providing services to taxonomists for standard genome sequencing and annotation.</title>
        <authorList>
            <consortium name="The Broad Institute Genomics Platform"/>
            <consortium name="The Broad Institute Genome Sequencing Center for Infectious Disease"/>
            <person name="Wu L."/>
            <person name="Ma J."/>
        </authorList>
    </citation>
    <scope>NUCLEOTIDE SEQUENCE [LARGE SCALE GENOMIC DNA]</scope>
    <source>
        <strain evidence="3">CGMCC 1.9106</strain>
    </source>
</reference>
<dbReference type="PROSITE" id="PS51186">
    <property type="entry name" value="GNAT"/>
    <property type="match status" value="1"/>
</dbReference>
<evidence type="ECO:0000313" key="2">
    <source>
        <dbReference type="EMBL" id="MFC7241279.1"/>
    </source>
</evidence>
<dbReference type="SUPFAM" id="SSF55729">
    <property type="entry name" value="Acyl-CoA N-acyltransferases (Nat)"/>
    <property type="match status" value="1"/>
</dbReference>
<evidence type="ECO:0000313" key="3">
    <source>
        <dbReference type="Proteomes" id="UP001596392"/>
    </source>
</evidence>
<dbReference type="EC" id="2.3.1.-" evidence="2"/>
<dbReference type="Pfam" id="PF00583">
    <property type="entry name" value="Acetyltransf_1"/>
    <property type="match status" value="1"/>
</dbReference>
<accession>A0ABW2GSH9</accession>
<dbReference type="GO" id="GO:0016746">
    <property type="term" value="F:acyltransferase activity"/>
    <property type="evidence" value="ECO:0007669"/>
    <property type="project" value="UniProtKB-KW"/>
</dbReference>
<name>A0ABW2GSH9_9ACTN</name>
<evidence type="ECO:0000259" key="1">
    <source>
        <dbReference type="PROSITE" id="PS51186"/>
    </source>
</evidence>
<gene>
    <name evidence="2" type="ORF">ACFQO7_02180</name>
</gene>
<dbReference type="InterPro" id="IPR000182">
    <property type="entry name" value="GNAT_dom"/>
</dbReference>
<dbReference type="InterPro" id="IPR016181">
    <property type="entry name" value="Acyl_CoA_acyltransferase"/>
</dbReference>
<organism evidence="2 3">
    <name type="scientific">Catellatospora aurea</name>
    <dbReference type="NCBI Taxonomy" id="1337874"/>
    <lineage>
        <taxon>Bacteria</taxon>
        <taxon>Bacillati</taxon>
        <taxon>Actinomycetota</taxon>
        <taxon>Actinomycetes</taxon>
        <taxon>Micromonosporales</taxon>
        <taxon>Micromonosporaceae</taxon>
        <taxon>Catellatospora</taxon>
    </lineage>
</organism>
<keyword evidence="2" id="KW-0012">Acyltransferase</keyword>
<dbReference type="Gene3D" id="3.40.630.30">
    <property type="match status" value="1"/>
</dbReference>
<comment type="caution">
    <text evidence="2">The sequence shown here is derived from an EMBL/GenBank/DDBJ whole genome shotgun (WGS) entry which is preliminary data.</text>
</comment>
<keyword evidence="2" id="KW-0808">Transferase</keyword>
<dbReference type="RefSeq" id="WP_376804755.1">
    <property type="nucleotide sequence ID" value="NZ_JBHTAC010000002.1"/>
</dbReference>
<feature type="domain" description="N-acetyltransferase" evidence="1">
    <location>
        <begin position="1"/>
        <end position="141"/>
    </location>
</feature>
<keyword evidence="3" id="KW-1185">Reference proteome</keyword>
<protein>
    <submittedName>
        <fullName evidence="2">GNAT family N-acetyltransferase</fullName>
        <ecNumber evidence="2">2.3.1.-</ecNumber>
    </submittedName>
</protein>